<dbReference type="NCBIfam" id="NF045485">
    <property type="entry name" value="FPPsyn"/>
    <property type="match status" value="1"/>
</dbReference>
<evidence type="ECO:0000256" key="1">
    <source>
        <dbReference type="ARBA" id="ARBA00001946"/>
    </source>
</evidence>
<accession>A0A517R5C8</accession>
<organism evidence="8 9">
    <name type="scientific">Stratiformator vulcanicus</name>
    <dbReference type="NCBI Taxonomy" id="2527980"/>
    <lineage>
        <taxon>Bacteria</taxon>
        <taxon>Pseudomonadati</taxon>
        <taxon>Planctomycetota</taxon>
        <taxon>Planctomycetia</taxon>
        <taxon>Planctomycetales</taxon>
        <taxon>Planctomycetaceae</taxon>
        <taxon>Stratiformator</taxon>
    </lineage>
</organism>
<dbReference type="InterPro" id="IPR033749">
    <property type="entry name" value="Polyprenyl_synt_CS"/>
</dbReference>
<proteinExistence type="inferred from homology"/>
<keyword evidence="5" id="KW-0460">Magnesium</keyword>
<dbReference type="InterPro" id="IPR000092">
    <property type="entry name" value="Polyprenyl_synt"/>
</dbReference>
<dbReference type="OrthoDB" id="9805316at2"/>
<dbReference type="InterPro" id="IPR008949">
    <property type="entry name" value="Isoprenoid_synthase_dom_sf"/>
</dbReference>
<dbReference type="SUPFAM" id="SSF48576">
    <property type="entry name" value="Terpenoid synthases"/>
    <property type="match status" value="1"/>
</dbReference>
<dbReference type="Pfam" id="PF00348">
    <property type="entry name" value="polyprenyl_synt"/>
    <property type="match status" value="1"/>
</dbReference>
<dbReference type="GO" id="GO:0004337">
    <property type="term" value="F:(2E,6E)-farnesyl diphosphate synthase activity"/>
    <property type="evidence" value="ECO:0007669"/>
    <property type="project" value="UniProtKB-EC"/>
</dbReference>
<dbReference type="FunFam" id="1.10.600.10:FF:000001">
    <property type="entry name" value="Geranylgeranyl diphosphate synthase"/>
    <property type="match status" value="1"/>
</dbReference>
<dbReference type="SFLD" id="SFLDS00005">
    <property type="entry name" value="Isoprenoid_Synthase_Type_I"/>
    <property type="match status" value="1"/>
</dbReference>
<dbReference type="PANTHER" id="PTHR43281">
    <property type="entry name" value="FARNESYL DIPHOSPHATE SYNTHASE"/>
    <property type="match status" value="1"/>
</dbReference>
<dbReference type="AlphaFoldDB" id="A0A517R5C8"/>
<keyword evidence="3 7" id="KW-0808">Transferase</keyword>
<keyword evidence="9" id="KW-1185">Reference proteome</keyword>
<keyword evidence="6" id="KW-0414">Isoprene biosynthesis</keyword>
<evidence type="ECO:0000256" key="7">
    <source>
        <dbReference type="RuleBase" id="RU004466"/>
    </source>
</evidence>
<dbReference type="Proteomes" id="UP000317318">
    <property type="component" value="Chromosome"/>
</dbReference>
<evidence type="ECO:0000256" key="2">
    <source>
        <dbReference type="ARBA" id="ARBA00006706"/>
    </source>
</evidence>
<gene>
    <name evidence="8" type="ORF">Pan189_34930</name>
</gene>
<evidence type="ECO:0000256" key="6">
    <source>
        <dbReference type="ARBA" id="ARBA00023229"/>
    </source>
</evidence>
<evidence type="ECO:0000256" key="5">
    <source>
        <dbReference type="ARBA" id="ARBA00022842"/>
    </source>
</evidence>
<keyword evidence="4" id="KW-0479">Metal-binding</keyword>
<dbReference type="SFLD" id="SFLDG01017">
    <property type="entry name" value="Polyprenyl_Transferase_Like"/>
    <property type="match status" value="1"/>
</dbReference>
<reference evidence="8 9" key="1">
    <citation type="submission" date="2019-02" db="EMBL/GenBank/DDBJ databases">
        <title>Deep-cultivation of Planctomycetes and their phenomic and genomic characterization uncovers novel biology.</title>
        <authorList>
            <person name="Wiegand S."/>
            <person name="Jogler M."/>
            <person name="Boedeker C."/>
            <person name="Pinto D."/>
            <person name="Vollmers J."/>
            <person name="Rivas-Marin E."/>
            <person name="Kohn T."/>
            <person name="Peeters S.H."/>
            <person name="Heuer A."/>
            <person name="Rast P."/>
            <person name="Oberbeckmann S."/>
            <person name="Bunk B."/>
            <person name="Jeske O."/>
            <person name="Meyerdierks A."/>
            <person name="Storesund J.E."/>
            <person name="Kallscheuer N."/>
            <person name="Luecker S."/>
            <person name="Lage O.M."/>
            <person name="Pohl T."/>
            <person name="Merkel B.J."/>
            <person name="Hornburger P."/>
            <person name="Mueller R.-W."/>
            <person name="Bruemmer F."/>
            <person name="Labrenz M."/>
            <person name="Spormann A.M."/>
            <person name="Op den Camp H."/>
            <person name="Overmann J."/>
            <person name="Amann R."/>
            <person name="Jetten M.S.M."/>
            <person name="Mascher T."/>
            <person name="Medema M.H."/>
            <person name="Devos D.P."/>
            <person name="Kaster A.-K."/>
            <person name="Ovreas L."/>
            <person name="Rohde M."/>
            <person name="Galperin M.Y."/>
            <person name="Jogler C."/>
        </authorList>
    </citation>
    <scope>NUCLEOTIDE SEQUENCE [LARGE SCALE GENOMIC DNA]</scope>
    <source>
        <strain evidence="8 9">Pan189</strain>
    </source>
</reference>
<evidence type="ECO:0000313" key="8">
    <source>
        <dbReference type="EMBL" id="QDT39091.1"/>
    </source>
</evidence>
<dbReference type="CDD" id="cd00685">
    <property type="entry name" value="Trans_IPPS_HT"/>
    <property type="match status" value="1"/>
</dbReference>
<dbReference type="GO" id="GO:0046872">
    <property type="term" value="F:metal ion binding"/>
    <property type="evidence" value="ECO:0007669"/>
    <property type="project" value="UniProtKB-KW"/>
</dbReference>
<evidence type="ECO:0000256" key="4">
    <source>
        <dbReference type="ARBA" id="ARBA00022723"/>
    </source>
</evidence>
<dbReference type="KEGG" id="svp:Pan189_34930"/>
<dbReference type="GO" id="GO:0016114">
    <property type="term" value="P:terpenoid biosynthetic process"/>
    <property type="evidence" value="ECO:0007669"/>
    <property type="project" value="UniProtKB-ARBA"/>
</dbReference>
<name>A0A517R5C8_9PLAN</name>
<sequence>MQGTDVDFKEHLASRRALIDAALDDAVVDTPLCPPRLAEAMRYSLKAGGKRLRPVLALLACEACGGQKEEAVPVAIAAEMIHTYSLIHDDLPAMDNDDLRRGRPTNHRVFGEATAILAGDALLSRSFEIIAREVSPAKVAADCIADLAAAAGPEGMVGGQAADLAAETSGVRDQEHLESIHLRKTGALIQASLVMGARVGGGSKSECQAMKSYGRAVGLAFQIADDLLDITGDAAKMGKGVRKDADHNKLTYPGLLGLEQSQKLAARLTEEAIAVLSPFGKSGRPLAAVARFAVERDH</sequence>
<evidence type="ECO:0000256" key="3">
    <source>
        <dbReference type="ARBA" id="ARBA00022679"/>
    </source>
</evidence>
<dbReference type="GO" id="GO:0005737">
    <property type="term" value="C:cytoplasm"/>
    <property type="evidence" value="ECO:0007669"/>
    <property type="project" value="UniProtKB-ARBA"/>
</dbReference>
<protein>
    <submittedName>
        <fullName evidence="8">Farnesyl diphosphate synthase</fullName>
        <ecNumber evidence="8">2.5.1.10</ecNumber>
    </submittedName>
</protein>
<dbReference type="EMBL" id="CP036268">
    <property type="protein sequence ID" value="QDT39091.1"/>
    <property type="molecule type" value="Genomic_DNA"/>
</dbReference>
<comment type="similarity">
    <text evidence="2 7">Belongs to the FPP/GGPP synthase family.</text>
</comment>
<dbReference type="Gene3D" id="1.10.600.10">
    <property type="entry name" value="Farnesyl Diphosphate Synthase"/>
    <property type="match status" value="1"/>
</dbReference>
<dbReference type="PROSITE" id="PS00444">
    <property type="entry name" value="POLYPRENYL_SYNTHASE_2"/>
    <property type="match status" value="1"/>
</dbReference>
<evidence type="ECO:0000313" key="9">
    <source>
        <dbReference type="Proteomes" id="UP000317318"/>
    </source>
</evidence>
<comment type="cofactor">
    <cofactor evidence="1">
        <name>Mg(2+)</name>
        <dbReference type="ChEBI" id="CHEBI:18420"/>
    </cofactor>
</comment>
<dbReference type="PANTHER" id="PTHR43281:SF1">
    <property type="entry name" value="FARNESYL DIPHOSPHATE SYNTHASE"/>
    <property type="match status" value="1"/>
</dbReference>
<dbReference type="RefSeq" id="WP_145366232.1">
    <property type="nucleotide sequence ID" value="NZ_CP036268.1"/>
</dbReference>
<dbReference type="PROSITE" id="PS00723">
    <property type="entry name" value="POLYPRENYL_SYNTHASE_1"/>
    <property type="match status" value="1"/>
</dbReference>
<dbReference type="InterPro" id="IPR053378">
    <property type="entry name" value="Prenyl_diphosphate_synthase"/>
</dbReference>
<dbReference type="EC" id="2.5.1.10" evidence="8"/>